<evidence type="ECO:0000256" key="4">
    <source>
        <dbReference type="ARBA" id="ARBA00022723"/>
    </source>
</evidence>
<keyword evidence="4 7" id="KW-0479">Metal-binding</keyword>
<evidence type="ECO:0000256" key="3">
    <source>
        <dbReference type="ARBA" id="ARBA00022617"/>
    </source>
</evidence>
<keyword evidence="8" id="KW-0503">Monooxygenase</keyword>
<dbReference type="GO" id="GO:0004497">
    <property type="term" value="F:monooxygenase activity"/>
    <property type="evidence" value="ECO:0007669"/>
    <property type="project" value="UniProtKB-KW"/>
</dbReference>
<dbReference type="CDD" id="cd11059">
    <property type="entry name" value="CYP_fungal"/>
    <property type="match status" value="1"/>
</dbReference>
<keyword evidence="5 8" id="KW-0560">Oxidoreductase</keyword>
<dbReference type="GO" id="GO:0020037">
    <property type="term" value="F:heme binding"/>
    <property type="evidence" value="ECO:0007669"/>
    <property type="project" value="InterPro"/>
</dbReference>
<dbReference type="PRINTS" id="PR00385">
    <property type="entry name" value="P450"/>
</dbReference>
<dbReference type="SUPFAM" id="SSF48264">
    <property type="entry name" value="Cytochrome P450"/>
    <property type="match status" value="1"/>
</dbReference>
<protein>
    <submittedName>
        <fullName evidence="9">S-(Hydroxymethyl)glutathione dehydrogenase</fullName>
    </submittedName>
</protein>
<dbReference type="PANTHER" id="PTHR24305:SF96">
    <property type="entry name" value="CYTOCHROME P450 MONOOXYGENASE STCB-RELATED"/>
    <property type="match status" value="1"/>
</dbReference>
<evidence type="ECO:0000256" key="2">
    <source>
        <dbReference type="ARBA" id="ARBA00010617"/>
    </source>
</evidence>
<evidence type="ECO:0000256" key="8">
    <source>
        <dbReference type="RuleBase" id="RU000461"/>
    </source>
</evidence>
<evidence type="ECO:0000256" key="7">
    <source>
        <dbReference type="PIRSR" id="PIRSR602401-1"/>
    </source>
</evidence>
<dbReference type="Gene3D" id="1.10.630.10">
    <property type="entry name" value="Cytochrome P450"/>
    <property type="match status" value="1"/>
</dbReference>
<comment type="caution">
    <text evidence="9">The sequence shown here is derived from an EMBL/GenBank/DDBJ whole genome shotgun (WGS) entry which is preliminary data.</text>
</comment>
<accession>A0AB34FNI4</accession>
<dbReference type="InterPro" id="IPR017972">
    <property type="entry name" value="Cyt_P450_CS"/>
</dbReference>
<dbReference type="PROSITE" id="PS00086">
    <property type="entry name" value="CYTOCHROME_P450"/>
    <property type="match status" value="1"/>
</dbReference>
<keyword evidence="10" id="KW-1185">Reference proteome</keyword>
<evidence type="ECO:0000256" key="6">
    <source>
        <dbReference type="ARBA" id="ARBA00023004"/>
    </source>
</evidence>
<evidence type="ECO:0000256" key="5">
    <source>
        <dbReference type="ARBA" id="ARBA00023002"/>
    </source>
</evidence>
<name>A0AB34FNI4_9HYPO</name>
<comment type="similarity">
    <text evidence="2 8">Belongs to the cytochrome P450 family.</text>
</comment>
<keyword evidence="3 7" id="KW-0349">Heme</keyword>
<dbReference type="EMBL" id="JAQHRD010000005">
    <property type="protein sequence ID" value="KAJ6440463.1"/>
    <property type="molecule type" value="Genomic_DNA"/>
</dbReference>
<sequence>MERDASGCMACINATARSPLDCHLDVGPLIVPGPIVRIAPTEVDVCDVNALKTIYTVRETFLKPVWYQHFTTFGKENVFNTNNVEFHRRHRRLLSGPISESSLREYKDLVDSRCALTLQRMKEDMRSKGAADLFKWWMFFATDVIGEMTFGESFQTLEHGQKTDYVRMLGETGALGVVRSTFPLLTSIASRVPLPFFSKAVAYSRNLTRYAGESLGRHKKLVEATPELARQTLFTNLLKAKEDDMLTFEELRNEAEVYIIGGSDTTMITLTYLVWLVCRHPAVQSALVKELELLPDGFDEQHLKDSPYLNQVISETLRLYPAAPSGLPRLVPPGGADLCGYPLPAGVTVCSQAYSMHRDADIFPDPEAFDPSRWASPTRAMKEAFMAFGKGARVCIGIHLAHLELRLATARFFLAFPDVTVAAVDGMSDEDMEQVIHFLLAPKGRRCLVHSEIGASEEI</sequence>
<dbReference type="InterPro" id="IPR050121">
    <property type="entry name" value="Cytochrome_P450_monoxygenase"/>
</dbReference>
<dbReference type="Pfam" id="PF00067">
    <property type="entry name" value="p450"/>
    <property type="match status" value="1"/>
</dbReference>
<comment type="cofactor">
    <cofactor evidence="1 7">
        <name>heme</name>
        <dbReference type="ChEBI" id="CHEBI:30413"/>
    </cofactor>
</comment>
<gene>
    <name evidence="9" type="ORF">O9K51_06253</name>
</gene>
<proteinExistence type="inferred from homology"/>
<organism evidence="9 10">
    <name type="scientific">Purpureocillium lavendulum</name>
    <dbReference type="NCBI Taxonomy" id="1247861"/>
    <lineage>
        <taxon>Eukaryota</taxon>
        <taxon>Fungi</taxon>
        <taxon>Dikarya</taxon>
        <taxon>Ascomycota</taxon>
        <taxon>Pezizomycotina</taxon>
        <taxon>Sordariomycetes</taxon>
        <taxon>Hypocreomycetidae</taxon>
        <taxon>Hypocreales</taxon>
        <taxon>Ophiocordycipitaceae</taxon>
        <taxon>Purpureocillium</taxon>
    </lineage>
</organism>
<reference evidence="9" key="1">
    <citation type="submission" date="2023-01" db="EMBL/GenBank/DDBJ databases">
        <title>The growth and conidiation of Purpureocillium lavendulum are regulated by nitrogen source and histone H3K14 acetylation.</title>
        <authorList>
            <person name="Tang P."/>
            <person name="Han J."/>
            <person name="Zhang C."/>
            <person name="Tang P."/>
            <person name="Qi F."/>
            <person name="Zhang K."/>
            <person name="Liang L."/>
        </authorList>
    </citation>
    <scope>NUCLEOTIDE SEQUENCE</scope>
    <source>
        <strain evidence="9">YMF1.00683</strain>
    </source>
</reference>
<dbReference type="InterPro" id="IPR001128">
    <property type="entry name" value="Cyt_P450"/>
</dbReference>
<evidence type="ECO:0000313" key="9">
    <source>
        <dbReference type="EMBL" id="KAJ6440463.1"/>
    </source>
</evidence>
<dbReference type="GO" id="GO:0016705">
    <property type="term" value="F:oxidoreductase activity, acting on paired donors, with incorporation or reduction of molecular oxygen"/>
    <property type="evidence" value="ECO:0007669"/>
    <property type="project" value="InterPro"/>
</dbReference>
<evidence type="ECO:0000313" key="10">
    <source>
        <dbReference type="Proteomes" id="UP001163105"/>
    </source>
</evidence>
<dbReference type="Proteomes" id="UP001163105">
    <property type="component" value="Unassembled WGS sequence"/>
</dbReference>
<dbReference type="PANTHER" id="PTHR24305">
    <property type="entry name" value="CYTOCHROME P450"/>
    <property type="match status" value="1"/>
</dbReference>
<dbReference type="GO" id="GO:0005506">
    <property type="term" value="F:iron ion binding"/>
    <property type="evidence" value="ECO:0007669"/>
    <property type="project" value="InterPro"/>
</dbReference>
<evidence type="ECO:0000256" key="1">
    <source>
        <dbReference type="ARBA" id="ARBA00001971"/>
    </source>
</evidence>
<dbReference type="InterPro" id="IPR036396">
    <property type="entry name" value="Cyt_P450_sf"/>
</dbReference>
<dbReference type="AlphaFoldDB" id="A0AB34FNI4"/>
<dbReference type="InterPro" id="IPR002401">
    <property type="entry name" value="Cyt_P450_E_grp-I"/>
</dbReference>
<feature type="binding site" description="axial binding residue" evidence="7">
    <location>
        <position position="395"/>
    </location>
    <ligand>
        <name>heme</name>
        <dbReference type="ChEBI" id="CHEBI:30413"/>
    </ligand>
    <ligandPart>
        <name>Fe</name>
        <dbReference type="ChEBI" id="CHEBI:18248"/>
    </ligandPart>
</feature>
<keyword evidence="6 7" id="KW-0408">Iron</keyword>
<dbReference type="PRINTS" id="PR00463">
    <property type="entry name" value="EP450I"/>
</dbReference>